<proteinExistence type="predicted"/>
<dbReference type="AlphaFoldDB" id="A0A369J2E8"/>
<dbReference type="PANTHER" id="PTHR34204">
    <property type="entry name" value="RNA-BINDING ASCH DOMAIN PROTEIN"/>
    <property type="match status" value="1"/>
</dbReference>
<gene>
    <name evidence="2" type="ORF">Hypma_016234</name>
</gene>
<dbReference type="InParanoid" id="A0A369J2E8"/>
<sequence>MLSALTRNPRLRIPFFTFSHPMDLPTPYCHGMAELPSASSERAKVRSTLLDPTLPLPTSDPLFTHLAHGLALTTGSALGSTPPTRATCLAAFLIPNIAGLTAGARAWSKHSHRSQPPDMGEDEKGRRKASEGWWGTPTGPVAVINDKALALFHKVVDGATWRNLHWLPHRVLVYEVRVPEGYGMRWSQDRSGVEDGEGVEVKVVEEEEERPWTFRGFVEPMMENGHEIGWRH</sequence>
<protein>
    <submittedName>
        <fullName evidence="2">Uncharacterized protein</fullName>
    </submittedName>
</protein>
<dbReference type="OrthoDB" id="112749at2759"/>
<accession>A0A369J2E8</accession>
<comment type="caution">
    <text evidence="2">The sequence shown here is derived from an EMBL/GenBank/DDBJ whole genome shotgun (WGS) entry which is preliminary data.</text>
</comment>
<organism evidence="2 3">
    <name type="scientific">Hypsizygus marmoreus</name>
    <name type="common">White beech mushroom</name>
    <name type="synonym">Agaricus marmoreus</name>
    <dbReference type="NCBI Taxonomy" id="39966"/>
    <lineage>
        <taxon>Eukaryota</taxon>
        <taxon>Fungi</taxon>
        <taxon>Dikarya</taxon>
        <taxon>Basidiomycota</taxon>
        <taxon>Agaricomycotina</taxon>
        <taxon>Agaricomycetes</taxon>
        <taxon>Agaricomycetidae</taxon>
        <taxon>Agaricales</taxon>
        <taxon>Tricholomatineae</taxon>
        <taxon>Lyophyllaceae</taxon>
        <taxon>Hypsizygus</taxon>
    </lineage>
</organism>
<reference evidence="2" key="1">
    <citation type="submission" date="2018-04" db="EMBL/GenBank/DDBJ databases">
        <title>Whole genome sequencing of Hypsizygus marmoreus.</title>
        <authorList>
            <person name="Choi I.-G."/>
            <person name="Min B."/>
            <person name="Kim J.-G."/>
            <person name="Kim S."/>
            <person name="Oh Y.-L."/>
            <person name="Kong W.-S."/>
            <person name="Park H."/>
            <person name="Jeong J."/>
            <person name="Song E.-S."/>
        </authorList>
    </citation>
    <scope>NUCLEOTIDE SEQUENCE [LARGE SCALE GENOMIC DNA]</scope>
    <source>
        <strain evidence="2">51987-8</strain>
    </source>
</reference>
<keyword evidence="3" id="KW-1185">Reference proteome</keyword>
<evidence type="ECO:0000256" key="1">
    <source>
        <dbReference type="SAM" id="MobiDB-lite"/>
    </source>
</evidence>
<dbReference type="PANTHER" id="PTHR34204:SF2">
    <property type="entry name" value="RNA-BINDING ASCH DOMAIN PROTEIN"/>
    <property type="match status" value="1"/>
</dbReference>
<feature type="region of interest" description="Disordered" evidence="1">
    <location>
        <begin position="108"/>
        <end position="133"/>
    </location>
</feature>
<evidence type="ECO:0000313" key="2">
    <source>
        <dbReference type="EMBL" id="RDB14565.1"/>
    </source>
</evidence>
<dbReference type="EMBL" id="LUEZ02000096">
    <property type="protein sequence ID" value="RDB14565.1"/>
    <property type="molecule type" value="Genomic_DNA"/>
</dbReference>
<evidence type="ECO:0000313" key="3">
    <source>
        <dbReference type="Proteomes" id="UP000076154"/>
    </source>
</evidence>
<dbReference type="Proteomes" id="UP000076154">
    <property type="component" value="Unassembled WGS sequence"/>
</dbReference>
<name>A0A369J2E8_HYPMA</name>